<dbReference type="SMART" id="SM01130">
    <property type="entry name" value="DHDPS"/>
    <property type="match status" value="1"/>
</dbReference>
<evidence type="ECO:0000256" key="3">
    <source>
        <dbReference type="PIRNR" id="PIRNR001365"/>
    </source>
</evidence>
<dbReference type="GO" id="GO:0008747">
    <property type="term" value="F:N-acetylneuraminate lyase activity"/>
    <property type="evidence" value="ECO:0007669"/>
    <property type="project" value="TreeGrafter"/>
</dbReference>
<feature type="binding site" evidence="5">
    <location>
        <position position="47"/>
    </location>
    <ligand>
        <name>pyruvate</name>
        <dbReference type="ChEBI" id="CHEBI:15361"/>
    </ligand>
</feature>
<dbReference type="Gene3D" id="3.20.20.70">
    <property type="entry name" value="Aldolase class I"/>
    <property type="match status" value="1"/>
</dbReference>
<evidence type="ECO:0000256" key="2">
    <source>
        <dbReference type="ARBA" id="ARBA00023270"/>
    </source>
</evidence>
<keyword evidence="1 3" id="KW-0456">Lyase</keyword>
<dbReference type="InterPro" id="IPR013785">
    <property type="entry name" value="Aldolase_TIM"/>
</dbReference>
<dbReference type="PIRSF" id="PIRSF001365">
    <property type="entry name" value="DHDPS"/>
    <property type="match status" value="1"/>
</dbReference>
<feature type="active site" description="Schiff-base intermediate with substrate" evidence="4">
    <location>
        <position position="163"/>
    </location>
</feature>
<dbReference type="PANTHER" id="PTHR42849">
    <property type="entry name" value="N-ACETYLNEURAMINATE LYASE"/>
    <property type="match status" value="1"/>
</dbReference>
<evidence type="ECO:0000256" key="4">
    <source>
        <dbReference type="PIRSR" id="PIRSR001365-1"/>
    </source>
</evidence>
<evidence type="ECO:0000313" key="7">
    <source>
        <dbReference type="Proteomes" id="UP000548476"/>
    </source>
</evidence>
<dbReference type="EC" id="4.3.3.7" evidence="6"/>
<dbReference type="PROSITE" id="PS00666">
    <property type="entry name" value="DHDPS_2"/>
    <property type="match status" value="1"/>
</dbReference>
<organism evidence="6 7">
    <name type="scientific">Phytomonospora endophytica</name>
    <dbReference type="NCBI Taxonomy" id="714109"/>
    <lineage>
        <taxon>Bacteria</taxon>
        <taxon>Bacillati</taxon>
        <taxon>Actinomycetota</taxon>
        <taxon>Actinomycetes</taxon>
        <taxon>Micromonosporales</taxon>
        <taxon>Micromonosporaceae</taxon>
        <taxon>Phytomonospora</taxon>
    </lineage>
</organism>
<sequence length="307" mass="31647">MTDLAGVVPPVATPFTPDGDVDTASLERLCAFLLEAGVHGLFAGGSTGEIAMLTDLQRDSVVRTVVGVAAGQVPVIAGVVDTGTARVIDHARRAEALGADAVVATAPFYVQTHPDEVTAHFRLVHDAVGVPVIAYDIPGAVHSRLPETSVAELAGSRVIAALKDSSGDLAAFRRVLRLTAGTGLRVFTGSELFSDVALALGAHGAVPGLGNVDPHGYVRLTAAALGDEREVAFAEQERLAELFEIVAVADRSRVGATAAALGAFKTALHLRGVIDHPATAAPFSPLDAGEVARVRDLLIKAGLEVVR</sequence>
<evidence type="ECO:0000313" key="6">
    <source>
        <dbReference type="EMBL" id="MBB6035888.1"/>
    </source>
</evidence>
<accession>A0A841FQ15</accession>
<feature type="binding site" evidence="5">
    <location>
        <position position="206"/>
    </location>
    <ligand>
        <name>pyruvate</name>
        <dbReference type="ChEBI" id="CHEBI:15361"/>
    </ligand>
</feature>
<dbReference type="AlphaFoldDB" id="A0A841FQ15"/>
<dbReference type="GO" id="GO:0008840">
    <property type="term" value="F:4-hydroxy-tetrahydrodipicolinate synthase activity"/>
    <property type="evidence" value="ECO:0007669"/>
    <property type="project" value="UniProtKB-EC"/>
</dbReference>
<comment type="caution">
    <text evidence="6">The sequence shown here is derived from an EMBL/GenBank/DDBJ whole genome shotgun (WGS) entry which is preliminary data.</text>
</comment>
<dbReference type="GO" id="GO:0019262">
    <property type="term" value="P:N-acetylneuraminate catabolic process"/>
    <property type="evidence" value="ECO:0007669"/>
    <property type="project" value="TreeGrafter"/>
</dbReference>
<dbReference type="InterPro" id="IPR002220">
    <property type="entry name" value="DapA-like"/>
</dbReference>
<dbReference type="GO" id="GO:0005829">
    <property type="term" value="C:cytosol"/>
    <property type="evidence" value="ECO:0007669"/>
    <property type="project" value="TreeGrafter"/>
</dbReference>
<reference evidence="6 7" key="1">
    <citation type="submission" date="2020-08" db="EMBL/GenBank/DDBJ databases">
        <title>Genomic Encyclopedia of Type Strains, Phase IV (KMG-IV): sequencing the most valuable type-strain genomes for metagenomic binning, comparative biology and taxonomic classification.</title>
        <authorList>
            <person name="Goeker M."/>
        </authorList>
    </citation>
    <scope>NUCLEOTIDE SEQUENCE [LARGE SCALE GENOMIC DNA]</scope>
    <source>
        <strain evidence="6 7">YIM 65646</strain>
    </source>
</reference>
<dbReference type="RefSeq" id="WP_184788716.1">
    <property type="nucleotide sequence ID" value="NZ_BONT01000105.1"/>
</dbReference>
<dbReference type="Pfam" id="PF00701">
    <property type="entry name" value="DHDPS"/>
    <property type="match status" value="1"/>
</dbReference>
<gene>
    <name evidence="6" type="ORF">HNR73_003752</name>
</gene>
<evidence type="ECO:0000256" key="1">
    <source>
        <dbReference type="ARBA" id="ARBA00023239"/>
    </source>
</evidence>
<comment type="similarity">
    <text evidence="3">Belongs to the DapA family.</text>
</comment>
<evidence type="ECO:0000256" key="5">
    <source>
        <dbReference type="PIRSR" id="PIRSR001365-2"/>
    </source>
</evidence>
<keyword evidence="7" id="KW-1185">Reference proteome</keyword>
<name>A0A841FQ15_9ACTN</name>
<proteinExistence type="inferred from homology"/>
<protein>
    <submittedName>
        <fullName evidence="6">4-hydroxy-tetrahydrodipicolinate synthase</fullName>
        <ecNumber evidence="6">4.3.3.7</ecNumber>
    </submittedName>
</protein>
<dbReference type="InterPro" id="IPR020625">
    <property type="entry name" value="Schiff_base-form_aldolases_AS"/>
</dbReference>
<feature type="active site" description="Proton donor/acceptor" evidence="4">
    <location>
        <position position="135"/>
    </location>
</feature>
<keyword evidence="2" id="KW-0704">Schiff base</keyword>
<dbReference type="EMBL" id="JACHGT010000007">
    <property type="protein sequence ID" value="MBB6035888.1"/>
    <property type="molecule type" value="Genomic_DNA"/>
</dbReference>
<dbReference type="PANTHER" id="PTHR42849:SF1">
    <property type="entry name" value="N-ACETYLNEURAMINATE LYASE"/>
    <property type="match status" value="1"/>
</dbReference>
<dbReference type="Proteomes" id="UP000548476">
    <property type="component" value="Unassembled WGS sequence"/>
</dbReference>
<dbReference type="CDD" id="cd00408">
    <property type="entry name" value="DHDPS-like"/>
    <property type="match status" value="1"/>
</dbReference>
<dbReference type="SUPFAM" id="SSF51569">
    <property type="entry name" value="Aldolase"/>
    <property type="match status" value="1"/>
</dbReference>
<dbReference type="PRINTS" id="PR00146">
    <property type="entry name" value="DHPICSNTHASE"/>
</dbReference>